<evidence type="ECO:0000256" key="1">
    <source>
        <dbReference type="SAM" id="MobiDB-lite"/>
    </source>
</evidence>
<reference evidence="2" key="1">
    <citation type="submission" date="2018-02" db="EMBL/GenBank/DDBJ databases">
        <title>Rhizophora mucronata_Transcriptome.</title>
        <authorList>
            <person name="Meera S.P."/>
            <person name="Sreeshan A."/>
            <person name="Augustine A."/>
        </authorList>
    </citation>
    <scope>NUCLEOTIDE SEQUENCE</scope>
    <source>
        <tissue evidence="2">Leaf</tissue>
    </source>
</reference>
<dbReference type="EMBL" id="GGEC01071732">
    <property type="protein sequence ID" value="MBX52216.1"/>
    <property type="molecule type" value="Transcribed_RNA"/>
</dbReference>
<proteinExistence type="predicted"/>
<organism evidence="2">
    <name type="scientific">Rhizophora mucronata</name>
    <name type="common">Asiatic mangrove</name>
    <dbReference type="NCBI Taxonomy" id="61149"/>
    <lineage>
        <taxon>Eukaryota</taxon>
        <taxon>Viridiplantae</taxon>
        <taxon>Streptophyta</taxon>
        <taxon>Embryophyta</taxon>
        <taxon>Tracheophyta</taxon>
        <taxon>Spermatophyta</taxon>
        <taxon>Magnoliopsida</taxon>
        <taxon>eudicotyledons</taxon>
        <taxon>Gunneridae</taxon>
        <taxon>Pentapetalae</taxon>
        <taxon>rosids</taxon>
        <taxon>fabids</taxon>
        <taxon>Malpighiales</taxon>
        <taxon>Rhizophoraceae</taxon>
        <taxon>Rhizophora</taxon>
    </lineage>
</organism>
<evidence type="ECO:0000313" key="2">
    <source>
        <dbReference type="EMBL" id="MBX52216.1"/>
    </source>
</evidence>
<feature type="compositionally biased region" description="Basic residues" evidence="1">
    <location>
        <begin position="38"/>
        <end position="47"/>
    </location>
</feature>
<dbReference type="AlphaFoldDB" id="A0A2P2PBU0"/>
<protein>
    <submittedName>
        <fullName evidence="2">Uncharacterized protein</fullName>
    </submittedName>
</protein>
<accession>A0A2P2PBU0</accession>
<feature type="region of interest" description="Disordered" evidence="1">
    <location>
        <begin position="28"/>
        <end position="47"/>
    </location>
</feature>
<sequence length="47" mass="5666">MWTHTNTYMESMCACDFTIETPKKSNKFKHMHDSTIEKKKKKPVKQF</sequence>
<name>A0A2P2PBU0_RHIMU</name>